<evidence type="ECO:0000313" key="2">
    <source>
        <dbReference type="EMBL" id="KAJ8878811.1"/>
    </source>
</evidence>
<sequence length="942" mass="102780">MPTAAGLAGVTDLLSHDRVSDTFSDDIECSGETGWRLSPPWRPKTYIYTAATQRPAVFDGDRLTSVSEQVMCGRRLEIAGRRRVTCSWFEWTRGCETDEWTLLCMRALGGLALGTGVRKKRVIFCGGQMSCEIRSSSDGYMYVWSFASADSNASGVKKFSAAAGENHTSEASCIRSLPSALEAECRRVDKDDTVMRIKCVIAPMLRSSGSGLQCPRRATLLASHQGDPGSITNRATGCSHVGIVPDNTVGRRVFLGISHFPAISFWCRSILTLITTIGSHDLAVKSRPNLFIDPCISNKLLRGSNEPQELRVSTLCTKGLLIALLYAHLLCGAVFAWQAGRWAASSRAHHIWSAGVTHSTGTSAFLPVGKLSSPRYVRGRRHEHCYQQSTCVEEFVGGCSEETGHGSHVGTVKNKGKNYLTNVSTQPVAVEHRIEAQTPDVRSDAQHLVRRHVLARRRKTASQLSVQGHVEAMRQGLPEKVRWPVASFRKIPTYKNPGVSRWRTKTCSPWWEASRLTAQPLRPLVGSISTGCTGESYRTIQLVGGFSPGSPVPPHFHSRAALYSFQSPSSALKALLSLRCCPRFVSSDEADIATASRREVANMTDFMQPMVFPRLCGTSPHAAHVQNVCSVVVTPLESRRATSCVYNSSHPVWHALYECLQYIHGDSSPFLLQPFHELSNGFWPRLTSPHSAIQFVPKRLRSGLWAGQSNRRALLSAYHCIRDGAAVAERLARYLCTKANRVRSRTGSPTFAKGNGRLRWSDESSSGSSGRSIFTSITLSSALKTSLLRIAQISSLRFIVNSFYNGRSRTAPVSCKDVAGCWGATGQLRSSNFTTGRHNPADDANAVQWPGKLLGVVFQATTAARSRVPCPSRSIGYQAGKRLVNSWHAPGTIAGPEMAPLTSYTLPIIGPGVVNTTGPRMAHVLATTMAHRCTISQPSDGL</sequence>
<dbReference type="EMBL" id="JARBHB010000007">
    <property type="protein sequence ID" value="KAJ8878811.1"/>
    <property type="molecule type" value="Genomic_DNA"/>
</dbReference>
<accession>A0ABQ9H3Q3</accession>
<organism evidence="2 3">
    <name type="scientific">Dryococelus australis</name>
    <dbReference type="NCBI Taxonomy" id="614101"/>
    <lineage>
        <taxon>Eukaryota</taxon>
        <taxon>Metazoa</taxon>
        <taxon>Ecdysozoa</taxon>
        <taxon>Arthropoda</taxon>
        <taxon>Hexapoda</taxon>
        <taxon>Insecta</taxon>
        <taxon>Pterygota</taxon>
        <taxon>Neoptera</taxon>
        <taxon>Polyneoptera</taxon>
        <taxon>Phasmatodea</taxon>
        <taxon>Verophasmatodea</taxon>
        <taxon>Anareolatae</taxon>
        <taxon>Phasmatidae</taxon>
        <taxon>Eurycanthinae</taxon>
        <taxon>Dryococelus</taxon>
    </lineage>
</organism>
<evidence type="ECO:0000256" key="1">
    <source>
        <dbReference type="SAM" id="MobiDB-lite"/>
    </source>
</evidence>
<reference evidence="2 3" key="1">
    <citation type="submission" date="2023-02" db="EMBL/GenBank/DDBJ databases">
        <title>LHISI_Scaffold_Assembly.</title>
        <authorList>
            <person name="Stuart O.P."/>
            <person name="Cleave R."/>
            <person name="Magrath M.J.L."/>
            <person name="Mikheyev A.S."/>
        </authorList>
    </citation>
    <scope>NUCLEOTIDE SEQUENCE [LARGE SCALE GENOMIC DNA]</scope>
    <source>
        <strain evidence="2">Daus_M_001</strain>
        <tissue evidence="2">Leg muscle</tissue>
    </source>
</reference>
<evidence type="ECO:0000313" key="3">
    <source>
        <dbReference type="Proteomes" id="UP001159363"/>
    </source>
</evidence>
<comment type="caution">
    <text evidence="2">The sequence shown here is derived from an EMBL/GenBank/DDBJ whole genome shotgun (WGS) entry which is preliminary data.</text>
</comment>
<keyword evidence="3" id="KW-1185">Reference proteome</keyword>
<protein>
    <submittedName>
        <fullName evidence="2">Uncharacterized protein</fullName>
    </submittedName>
</protein>
<feature type="region of interest" description="Disordered" evidence="1">
    <location>
        <begin position="746"/>
        <end position="769"/>
    </location>
</feature>
<name>A0ABQ9H3Q3_9NEOP</name>
<proteinExistence type="predicted"/>
<gene>
    <name evidence="2" type="ORF">PR048_019397</name>
</gene>
<dbReference type="Proteomes" id="UP001159363">
    <property type="component" value="Chromosome 6"/>
</dbReference>